<dbReference type="InterPro" id="IPR001320">
    <property type="entry name" value="Iontro_rcpt_C"/>
</dbReference>
<reference evidence="16 17" key="1">
    <citation type="journal article" date="2024" name="Ann. Entomol. Soc. Am.">
        <title>Genomic analyses of the southern and eastern yellowjacket wasps (Hymenoptera: Vespidae) reveal evolutionary signatures of social life.</title>
        <authorList>
            <person name="Catto M.A."/>
            <person name="Caine P.B."/>
            <person name="Orr S.E."/>
            <person name="Hunt B.G."/>
            <person name="Goodisman M.A.D."/>
        </authorList>
    </citation>
    <scope>NUCLEOTIDE SEQUENCE [LARGE SCALE GENOMIC DNA]</scope>
    <source>
        <strain evidence="16">232</strain>
        <tissue evidence="16">Head and thorax</tissue>
    </source>
</reference>
<evidence type="ECO:0000256" key="10">
    <source>
        <dbReference type="ARBA" id="ARBA00023180"/>
    </source>
</evidence>
<dbReference type="PANTHER" id="PTHR42643:SF24">
    <property type="entry name" value="IONOTROPIC RECEPTOR 60A"/>
    <property type="match status" value="1"/>
</dbReference>
<feature type="domain" description="Ionotropic glutamate receptor C-terminal" evidence="14">
    <location>
        <begin position="548"/>
        <end position="698"/>
    </location>
</feature>
<accession>A0ABD2CW39</accession>
<dbReference type="Gene3D" id="1.10.287.70">
    <property type="match status" value="1"/>
</dbReference>
<evidence type="ECO:0000313" key="17">
    <source>
        <dbReference type="Proteomes" id="UP001607303"/>
    </source>
</evidence>
<protein>
    <submittedName>
        <fullName evidence="16">Uncharacterized protein</fullName>
    </submittedName>
</protein>
<evidence type="ECO:0000256" key="5">
    <source>
        <dbReference type="ARBA" id="ARBA00022692"/>
    </source>
</evidence>
<feature type="transmembrane region" description="Helical" evidence="13">
    <location>
        <begin position="548"/>
        <end position="568"/>
    </location>
</feature>
<dbReference type="Pfam" id="PF00060">
    <property type="entry name" value="Lig_chan"/>
    <property type="match status" value="1"/>
</dbReference>
<evidence type="ECO:0000256" key="1">
    <source>
        <dbReference type="ARBA" id="ARBA00004651"/>
    </source>
</evidence>
<dbReference type="GO" id="GO:0050906">
    <property type="term" value="P:detection of stimulus involved in sensory perception"/>
    <property type="evidence" value="ECO:0007669"/>
    <property type="project" value="UniProtKB-ARBA"/>
</dbReference>
<feature type="transmembrane region" description="Helical" evidence="13">
    <location>
        <begin position="212"/>
        <end position="232"/>
    </location>
</feature>
<keyword evidence="17" id="KW-1185">Reference proteome</keyword>
<keyword evidence="3" id="KW-0813">Transport</keyword>
<evidence type="ECO:0000256" key="8">
    <source>
        <dbReference type="ARBA" id="ARBA00023136"/>
    </source>
</evidence>
<dbReference type="GO" id="GO:0034220">
    <property type="term" value="P:monoatomic ion transmembrane transport"/>
    <property type="evidence" value="ECO:0007669"/>
    <property type="project" value="UniProtKB-KW"/>
</dbReference>
<evidence type="ECO:0000256" key="2">
    <source>
        <dbReference type="ARBA" id="ARBA00008685"/>
    </source>
</evidence>
<comment type="caution">
    <text evidence="16">The sequence shown here is derived from an EMBL/GenBank/DDBJ whole genome shotgun (WGS) entry which is preliminary data.</text>
</comment>
<evidence type="ECO:0000256" key="6">
    <source>
        <dbReference type="ARBA" id="ARBA00022989"/>
    </source>
</evidence>
<keyword evidence="5 13" id="KW-0812">Transmembrane</keyword>
<keyword evidence="4" id="KW-1003">Cell membrane</keyword>
<evidence type="ECO:0000259" key="14">
    <source>
        <dbReference type="Pfam" id="PF00060"/>
    </source>
</evidence>
<feature type="transmembrane region" description="Helical" evidence="13">
    <location>
        <begin position="786"/>
        <end position="809"/>
    </location>
</feature>
<evidence type="ECO:0000256" key="7">
    <source>
        <dbReference type="ARBA" id="ARBA00023065"/>
    </source>
</evidence>
<name>A0ABD2CW39_VESMC</name>
<dbReference type="Proteomes" id="UP001607303">
    <property type="component" value="Unassembled WGS sequence"/>
</dbReference>
<keyword evidence="8 13" id="KW-0472">Membrane</keyword>
<evidence type="ECO:0000256" key="11">
    <source>
        <dbReference type="ARBA" id="ARBA00023286"/>
    </source>
</evidence>
<dbReference type="InterPro" id="IPR019594">
    <property type="entry name" value="Glu/Gly-bd"/>
</dbReference>
<dbReference type="AlphaFoldDB" id="A0ABD2CW39"/>
<dbReference type="GO" id="GO:0005886">
    <property type="term" value="C:plasma membrane"/>
    <property type="evidence" value="ECO:0007669"/>
    <property type="project" value="UniProtKB-SubCell"/>
</dbReference>
<dbReference type="EMBL" id="JAYRBN010000027">
    <property type="protein sequence ID" value="KAL2749302.1"/>
    <property type="molecule type" value="Genomic_DNA"/>
</dbReference>
<dbReference type="PANTHER" id="PTHR42643">
    <property type="entry name" value="IONOTROPIC RECEPTOR 20A-RELATED"/>
    <property type="match status" value="1"/>
</dbReference>
<proteinExistence type="inferred from homology"/>
<keyword evidence="12" id="KW-0407">Ion channel</keyword>
<dbReference type="Pfam" id="PF10613">
    <property type="entry name" value="Lig_chan-Glu_bd"/>
    <property type="match status" value="1"/>
</dbReference>
<feature type="transmembrane region" description="Helical" evidence="13">
    <location>
        <begin position="868"/>
        <end position="887"/>
    </location>
</feature>
<dbReference type="Gene3D" id="3.40.190.10">
    <property type="entry name" value="Periplasmic binding protein-like II"/>
    <property type="match status" value="1"/>
</dbReference>
<evidence type="ECO:0000313" key="16">
    <source>
        <dbReference type="EMBL" id="KAL2749302.1"/>
    </source>
</evidence>
<keyword evidence="6 13" id="KW-1133">Transmembrane helix</keyword>
<gene>
    <name evidence="16" type="ORF">V1477_002242</name>
</gene>
<keyword evidence="11" id="KW-1071">Ligand-gated ion channel</keyword>
<evidence type="ECO:0000259" key="15">
    <source>
        <dbReference type="Pfam" id="PF10613"/>
    </source>
</evidence>
<feature type="domain" description="Ionotropic glutamate receptor L-glutamate and glycine-binding" evidence="15">
    <location>
        <begin position="452"/>
        <end position="524"/>
    </location>
</feature>
<evidence type="ECO:0000256" key="9">
    <source>
        <dbReference type="ARBA" id="ARBA00023170"/>
    </source>
</evidence>
<evidence type="ECO:0000256" key="3">
    <source>
        <dbReference type="ARBA" id="ARBA00022448"/>
    </source>
</evidence>
<evidence type="ECO:0000256" key="13">
    <source>
        <dbReference type="SAM" id="Phobius"/>
    </source>
</evidence>
<feature type="transmembrane region" description="Helical" evidence="13">
    <location>
        <begin position="163"/>
        <end position="191"/>
    </location>
</feature>
<feature type="transmembrane region" description="Helical" evidence="13">
    <location>
        <begin position="609"/>
        <end position="633"/>
    </location>
</feature>
<keyword evidence="9" id="KW-0675">Receptor</keyword>
<evidence type="ECO:0000256" key="4">
    <source>
        <dbReference type="ARBA" id="ARBA00022475"/>
    </source>
</evidence>
<dbReference type="InterPro" id="IPR052192">
    <property type="entry name" value="Insect_Ionotropic_Sensory_Rcpt"/>
</dbReference>
<sequence length="930" mass="107429">MNGIRIFYSADLISFLTSENDVLPFHSLESFVEDGTYQLIPSRGTAFFDKFANSKDPVAEKISKLMLTDEKLPVTETFKKICKNRKSTIYRSNELSSIGNLNIPCNLVRIETKRRNSFAIILSEFIHQPHQLSKFIDYGMINFLKYRSFMKGSNDMIKHQPVLLISIISPIFFFLIGIVLSTCILIIKKYIFVYEGKNISREGRVPSIKSSVFSNMTLIVPFKILPILFLFLPKTANSCKFNSIGIEQTSFIIDICKLYGLKSVTFLYAESVKEMEMTTIMFKWRRALSHEGVMSTNLYFSRMHESSYYLKQTLRPYYIVVISNYNTINEFSLGTSTYDMSSAVWLVIFIYKENGTDYCHNPPGNIFHLRFNTEMMVHCGTENILREWYSIDTNQIEINDIATWSSERGIIKMVPDFIYERRNNLKGIIMRAVIGSTFINLQEDGELGSTFNELLREICVALNFSFDIVSEVEEFGRWNLEKNTWTGAIAELYAGRADISLAGFSITNDRLNVVDFALPHVITKNYLFIRKSELFAVEWSSHFLTFNYSVWIAMFGVIIAATILLVFLKIRNGTDRKISHLLIDNLLEIWGIFCQQGLADFTQIFSLRIAYFSIFLLIIVFWAGYSAALISFLTSINHVLPFNSLEGFVADGTYQLVVARGTAYYDKFANSKDPFAEKVMKLMLEEEDLPITEFEAFERVCKNRKLALYTSDKFNSIGNLKIPCNVVPIETGHLNSFAMILSKHNPFTDLINFQLQKFIDNGMLNRLKYIFKKKSNNIIKHQPVPLISVVSLILFFSIGVILSICILIIEKCIFIHKKKNKSIIHRIPSIRSSIFHVKKKKIIRNIAKNHGNIKCAHVKKINMHTYKLLRYLMKFEISFFILFRNIIHITKLLLNYYNSCVLHHFSQFSKDSNRLESNINRKQTAPISFI</sequence>
<comment type="similarity">
    <text evidence="2">Belongs to the glutamate-gated ion channel (TC 1.A.10.1) family.</text>
</comment>
<evidence type="ECO:0000256" key="12">
    <source>
        <dbReference type="ARBA" id="ARBA00023303"/>
    </source>
</evidence>
<comment type="subcellular location">
    <subcellularLocation>
        <location evidence="1">Cell membrane</location>
        <topology evidence="1">Multi-pass membrane protein</topology>
    </subcellularLocation>
</comment>
<keyword evidence="10" id="KW-0325">Glycoprotein</keyword>
<keyword evidence="7" id="KW-0406">Ion transport</keyword>
<dbReference type="SUPFAM" id="SSF53850">
    <property type="entry name" value="Periplasmic binding protein-like II"/>
    <property type="match status" value="1"/>
</dbReference>
<organism evidence="16 17">
    <name type="scientific">Vespula maculifrons</name>
    <name type="common">Eastern yellow jacket</name>
    <name type="synonym">Wasp</name>
    <dbReference type="NCBI Taxonomy" id="7453"/>
    <lineage>
        <taxon>Eukaryota</taxon>
        <taxon>Metazoa</taxon>
        <taxon>Ecdysozoa</taxon>
        <taxon>Arthropoda</taxon>
        <taxon>Hexapoda</taxon>
        <taxon>Insecta</taxon>
        <taxon>Pterygota</taxon>
        <taxon>Neoptera</taxon>
        <taxon>Endopterygota</taxon>
        <taxon>Hymenoptera</taxon>
        <taxon>Apocrita</taxon>
        <taxon>Aculeata</taxon>
        <taxon>Vespoidea</taxon>
        <taxon>Vespidae</taxon>
        <taxon>Vespinae</taxon>
        <taxon>Vespula</taxon>
    </lineage>
</organism>